<name>A0A438GTZ6_VITVI</name>
<reference evidence="2 3" key="1">
    <citation type="journal article" date="2018" name="PLoS Genet.">
        <title>Population sequencing reveals clonal diversity and ancestral inbreeding in the grapevine cultivar Chardonnay.</title>
        <authorList>
            <person name="Roach M.J."/>
            <person name="Johnson D.L."/>
            <person name="Bohlmann J."/>
            <person name="van Vuuren H.J."/>
            <person name="Jones S.J."/>
            <person name="Pretorius I.S."/>
            <person name="Schmidt S.A."/>
            <person name="Borneman A.R."/>
        </authorList>
    </citation>
    <scope>NUCLEOTIDE SEQUENCE [LARGE SCALE GENOMIC DNA]</scope>
    <source>
        <strain evidence="3">cv. Chardonnay</strain>
        <tissue evidence="2">Leaf</tissue>
    </source>
</reference>
<organism evidence="2 3">
    <name type="scientific">Vitis vinifera</name>
    <name type="common">Grape</name>
    <dbReference type="NCBI Taxonomy" id="29760"/>
    <lineage>
        <taxon>Eukaryota</taxon>
        <taxon>Viridiplantae</taxon>
        <taxon>Streptophyta</taxon>
        <taxon>Embryophyta</taxon>
        <taxon>Tracheophyta</taxon>
        <taxon>Spermatophyta</taxon>
        <taxon>Magnoliopsida</taxon>
        <taxon>eudicotyledons</taxon>
        <taxon>Gunneridae</taxon>
        <taxon>Pentapetalae</taxon>
        <taxon>rosids</taxon>
        <taxon>Vitales</taxon>
        <taxon>Vitaceae</taxon>
        <taxon>Viteae</taxon>
        <taxon>Vitis</taxon>
    </lineage>
</organism>
<gene>
    <name evidence="2" type="ORF">CK203_055229</name>
</gene>
<accession>A0A438GTZ6</accession>
<proteinExistence type="predicted"/>
<evidence type="ECO:0000313" key="3">
    <source>
        <dbReference type="Proteomes" id="UP000288805"/>
    </source>
</evidence>
<evidence type="ECO:0000313" key="2">
    <source>
        <dbReference type="EMBL" id="RVW75682.1"/>
    </source>
</evidence>
<feature type="region of interest" description="Disordered" evidence="1">
    <location>
        <begin position="109"/>
        <end position="136"/>
    </location>
</feature>
<feature type="compositionally biased region" description="Basic and acidic residues" evidence="1">
    <location>
        <begin position="246"/>
        <end position="255"/>
    </location>
</feature>
<feature type="compositionally biased region" description="Basic and acidic residues" evidence="1">
    <location>
        <begin position="109"/>
        <end position="123"/>
    </location>
</feature>
<comment type="caution">
    <text evidence="2">The sequence shown here is derived from an EMBL/GenBank/DDBJ whole genome shotgun (WGS) entry which is preliminary data.</text>
</comment>
<dbReference type="Proteomes" id="UP000288805">
    <property type="component" value="Unassembled WGS sequence"/>
</dbReference>
<dbReference type="EMBL" id="QGNW01000343">
    <property type="protein sequence ID" value="RVW75682.1"/>
    <property type="molecule type" value="Genomic_DNA"/>
</dbReference>
<feature type="region of interest" description="Disordered" evidence="1">
    <location>
        <begin position="185"/>
        <end position="263"/>
    </location>
</feature>
<evidence type="ECO:0000256" key="1">
    <source>
        <dbReference type="SAM" id="MobiDB-lite"/>
    </source>
</evidence>
<feature type="compositionally biased region" description="Polar residues" evidence="1">
    <location>
        <begin position="124"/>
        <end position="136"/>
    </location>
</feature>
<protein>
    <submittedName>
        <fullName evidence="2">Uncharacterized protein</fullName>
    </submittedName>
</protein>
<sequence>MASLSEDQERDFCPSYSLKLTGSHKRGRLVEWVKKASFNRLNRLFEITTIERHHQTLLSTQNLLAVVQEPQSYVLNILHRRLPKVVVLGEYFVVLKDLPFHEKASEADVKAHQERLDQQEEKSSPQLDTFNPGTSPSQLQQEFIGLGVVNEPEEEGDMKDLKTGFLERHRERLYEAIDIVPPPTKKVCSERAQEDLAEGAPPSTMPQQDKVGPSAAVATQPDAARPSTAAAVQLDAAAPSNTPAAEEARGMEKGPDVAVVEGA</sequence>
<dbReference type="AlphaFoldDB" id="A0A438GTZ6"/>